<name>A0A919RJ50_9ACTN</name>
<evidence type="ECO:0000313" key="2">
    <source>
        <dbReference type="Proteomes" id="UP000606172"/>
    </source>
</evidence>
<evidence type="ECO:0000313" key="1">
    <source>
        <dbReference type="EMBL" id="GII94777.1"/>
    </source>
</evidence>
<organism evidence="1 2">
    <name type="scientific">Sinosporangium siamense</name>
    <dbReference type="NCBI Taxonomy" id="1367973"/>
    <lineage>
        <taxon>Bacteria</taxon>
        <taxon>Bacillati</taxon>
        <taxon>Actinomycetota</taxon>
        <taxon>Actinomycetes</taxon>
        <taxon>Streptosporangiales</taxon>
        <taxon>Streptosporangiaceae</taxon>
        <taxon>Sinosporangium</taxon>
    </lineage>
</organism>
<reference evidence="1" key="1">
    <citation type="submission" date="2021-01" db="EMBL/GenBank/DDBJ databases">
        <title>Whole genome shotgun sequence of Sinosporangium siamense NBRC 109515.</title>
        <authorList>
            <person name="Komaki H."/>
            <person name="Tamura T."/>
        </authorList>
    </citation>
    <scope>NUCLEOTIDE SEQUENCE</scope>
    <source>
        <strain evidence="1">NBRC 109515</strain>
    </source>
</reference>
<comment type="caution">
    <text evidence="1">The sequence shown here is derived from an EMBL/GenBank/DDBJ whole genome shotgun (WGS) entry which is preliminary data.</text>
</comment>
<proteinExistence type="predicted"/>
<dbReference type="AlphaFoldDB" id="A0A919RJ50"/>
<protein>
    <submittedName>
        <fullName evidence="1">Uncharacterized protein</fullName>
    </submittedName>
</protein>
<gene>
    <name evidence="1" type="ORF">Ssi02_50080</name>
</gene>
<dbReference type="EMBL" id="BOOW01000031">
    <property type="protein sequence ID" value="GII94777.1"/>
    <property type="molecule type" value="Genomic_DNA"/>
</dbReference>
<keyword evidence="2" id="KW-1185">Reference proteome</keyword>
<dbReference type="Proteomes" id="UP000606172">
    <property type="component" value="Unassembled WGS sequence"/>
</dbReference>
<sequence length="84" mass="9231">MTGEGRGGEPCACAMGTNRLCEAVCEDLWATWGPPKGERSMGMDDRCVHNICHRTVFGRLHGDTPDVPHCDMHLFDDSDPSVNK</sequence>
<accession>A0A919RJ50</accession>